<dbReference type="Pfam" id="PF16197">
    <property type="entry name" value="KAsynt_C_assoc"/>
    <property type="match status" value="1"/>
</dbReference>
<dbReference type="PROSITE" id="PS00606">
    <property type="entry name" value="KS3_1"/>
    <property type="match status" value="1"/>
</dbReference>
<dbReference type="InterPro" id="IPR020806">
    <property type="entry name" value="PKS_PP-bd"/>
</dbReference>
<dbReference type="InterPro" id="IPR014031">
    <property type="entry name" value="Ketoacyl_synth_C"/>
</dbReference>
<dbReference type="InterPro" id="IPR020841">
    <property type="entry name" value="PKS_Beta-ketoAc_synthase_dom"/>
</dbReference>
<dbReference type="InterPro" id="IPR016039">
    <property type="entry name" value="Thiolase-like"/>
</dbReference>
<dbReference type="SUPFAM" id="SSF53901">
    <property type="entry name" value="Thiolase-like"/>
    <property type="match status" value="1"/>
</dbReference>
<dbReference type="InterPro" id="IPR036736">
    <property type="entry name" value="ACP-like_sf"/>
</dbReference>
<dbReference type="InterPro" id="IPR014043">
    <property type="entry name" value="Acyl_transferase_dom"/>
</dbReference>
<keyword evidence="1" id="KW-0596">Phosphopantetheine</keyword>
<dbReference type="PROSITE" id="PS50075">
    <property type="entry name" value="CARRIER"/>
    <property type="match status" value="1"/>
</dbReference>
<organism evidence="10 11">
    <name type="scientific">Melanomma pulvis-pyrius CBS 109.77</name>
    <dbReference type="NCBI Taxonomy" id="1314802"/>
    <lineage>
        <taxon>Eukaryota</taxon>
        <taxon>Fungi</taxon>
        <taxon>Dikarya</taxon>
        <taxon>Ascomycota</taxon>
        <taxon>Pezizomycotina</taxon>
        <taxon>Dothideomycetes</taxon>
        <taxon>Pleosporomycetidae</taxon>
        <taxon>Pleosporales</taxon>
        <taxon>Melanommataceae</taxon>
        <taxon>Melanomma</taxon>
    </lineage>
</organism>
<dbReference type="SMART" id="SM00823">
    <property type="entry name" value="PKS_PP"/>
    <property type="match status" value="1"/>
</dbReference>
<gene>
    <name evidence="10" type="ORF">K505DRAFT_302733</name>
</gene>
<dbReference type="SUPFAM" id="SSF55048">
    <property type="entry name" value="Probable ACP-binding domain of malonyl-CoA ACP transacylase"/>
    <property type="match status" value="1"/>
</dbReference>
<dbReference type="GO" id="GO:0006633">
    <property type="term" value="P:fatty acid biosynthetic process"/>
    <property type="evidence" value="ECO:0007669"/>
    <property type="project" value="InterPro"/>
</dbReference>
<dbReference type="InterPro" id="IPR036291">
    <property type="entry name" value="NAD(P)-bd_dom_sf"/>
</dbReference>
<dbReference type="Gene3D" id="3.40.50.720">
    <property type="entry name" value="NAD(P)-binding Rossmann-like Domain"/>
    <property type="match status" value="1"/>
</dbReference>
<feature type="active site" description="Proton acceptor; for dehydratase activity" evidence="6">
    <location>
        <position position="927"/>
    </location>
</feature>
<evidence type="ECO:0000256" key="6">
    <source>
        <dbReference type="PROSITE-ProRule" id="PRU01363"/>
    </source>
</evidence>
<dbReference type="Pfam" id="PF21089">
    <property type="entry name" value="PKS_DH_N"/>
    <property type="match status" value="1"/>
</dbReference>
<dbReference type="InterPro" id="IPR016035">
    <property type="entry name" value="Acyl_Trfase/lysoPLipase"/>
</dbReference>
<dbReference type="SUPFAM" id="SSF52151">
    <property type="entry name" value="FabD/lysophospholipase-like"/>
    <property type="match status" value="1"/>
</dbReference>
<dbReference type="InterPro" id="IPR057326">
    <property type="entry name" value="KR_dom"/>
</dbReference>
<evidence type="ECO:0000256" key="2">
    <source>
        <dbReference type="ARBA" id="ARBA00022553"/>
    </source>
</evidence>
<feature type="domain" description="Ketosynthase family 3 (KS3)" evidence="8">
    <location>
        <begin position="1"/>
        <end position="424"/>
    </location>
</feature>
<accession>A0A6A6XFK6</accession>
<dbReference type="InterPro" id="IPR001227">
    <property type="entry name" value="Ac_transferase_dom_sf"/>
</dbReference>
<evidence type="ECO:0000259" key="7">
    <source>
        <dbReference type="PROSITE" id="PS50075"/>
    </source>
</evidence>
<dbReference type="SMART" id="SM00827">
    <property type="entry name" value="PKS_AT"/>
    <property type="match status" value="1"/>
</dbReference>
<dbReference type="SMART" id="SM00825">
    <property type="entry name" value="PKS_KS"/>
    <property type="match status" value="1"/>
</dbReference>
<feature type="domain" description="PKS/mFAS DH" evidence="9">
    <location>
        <begin position="895"/>
        <end position="1172"/>
    </location>
</feature>
<proteinExistence type="predicted"/>
<dbReference type="CDD" id="cd00833">
    <property type="entry name" value="PKS"/>
    <property type="match status" value="1"/>
</dbReference>
<dbReference type="EC" id="2.3.1.165" evidence="5"/>
<dbReference type="SUPFAM" id="SSF47336">
    <property type="entry name" value="ACP-like"/>
    <property type="match status" value="1"/>
</dbReference>
<dbReference type="InterPro" id="IPR020807">
    <property type="entry name" value="PKS_DH"/>
</dbReference>
<dbReference type="InterPro" id="IPR013968">
    <property type="entry name" value="PKS_KR"/>
</dbReference>
<dbReference type="Pfam" id="PF00698">
    <property type="entry name" value="Acyl_transf_1"/>
    <property type="match status" value="1"/>
</dbReference>
<dbReference type="InterPro" id="IPR016036">
    <property type="entry name" value="Malonyl_transacylase_ACP-bd"/>
</dbReference>
<evidence type="ECO:0000256" key="1">
    <source>
        <dbReference type="ARBA" id="ARBA00022450"/>
    </source>
</evidence>
<dbReference type="InterPro" id="IPR032821">
    <property type="entry name" value="PKS_assoc"/>
</dbReference>
<keyword evidence="3" id="KW-0808">Transferase</keyword>
<dbReference type="Gene3D" id="3.30.70.250">
    <property type="entry name" value="Malonyl-CoA ACP transacylase, ACP-binding"/>
    <property type="match status" value="1"/>
</dbReference>
<dbReference type="Gene3D" id="1.10.1200.10">
    <property type="entry name" value="ACP-like"/>
    <property type="match status" value="1"/>
</dbReference>
<dbReference type="CDD" id="cd05274">
    <property type="entry name" value="KR_FAS_SDR_x"/>
    <property type="match status" value="1"/>
</dbReference>
<dbReference type="GO" id="GO:0004312">
    <property type="term" value="F:fatty acid synthase activity"/>
    <property type="evidence" value="ECO:0007669"/>
    <property type="project" value="TreeGrafter"/>
</dbReference>
<dbReference type="InterPro" id="IPR049552">
    <property type="entry name" value="PKS_DH_N"/>
</dbReference>
<dbReference type="Pfam" id="PF00109">
    <property type="entry name" value="ketoacyl-synt"/>
    <property type="match status" value="1"/>
</dbReference>
<evidence type="ECO:0000259" key="8">
    <source>
        <dbReference type="PROSITE" id="PS52004"/>
    </source>
</evidence>
<sequence>MSCRVSGGNNSAEDLWETILNKTDTSGEIPSQRWEPYHRRDARNSKVLEQTTKRGYFLDDLEAFDAAFFGISPKEAEQMDPQQRVTLEVTWEALENAGIPPQSLSGSDTAVFMGVNSDDYSKLLLEDLPSVEPWMGIGTAYCGVPNRVSYHLNLMGPSTAVDAACASSLVAIHHGAQAIIGGESKARPNLFLMFSIAGGVNALCGPGLTSVLDKAGATSKEGRCRSFDDSANGYGRGEGAAIVILKRMSDAIKDGDNIIAVLRGTAVAQDGRTNGIMAPNAKAQELVANKALKFAKIDPSTVGYVEAHATSTPLGDPTEVSAISAVYGQDRDEPCFIGSVKPNIGHLEAGAGAASFIKASLAVNKGILPPQANLTKLNSRINWKESGVQVVQDTREWPEEDGVRRAGICSYGYGGTVSHAVIEQYAGPEPFPTNEDIDDNHQPQVLLVSAPQEKRLAIQAGTQQSWISSKGKEHTLASIATTLSTRRGHHDYRAAFVVDDHEDASSTLKAFTEGSSNEWTTSGRVLGSDARKDVVWVFSGHGAQWQKMAKELIKTPNFYNAIAPLDSIVQAEMDGFSAVHALTTGEFESSTQVQVLTYIMQVGLTSVLRSKGINPDAIIGHSVGEIAASVAAGCLTPEEGALIVTRRAKLYGRVAGSGAMILVNLPSAEVQELLSERKDLAIAIYSSPSSCVVSGAKEAVSAFGETLKAQGVKAFNVKTDIAFHHPMLETLRDDLSSALTNSIAPQQPTVPLYSTSMSDPRTQSLRDIEYWTRNMVQPVRLTSAVDAAVEDGFRLYLEVSSHPILAHSISETLMDKGIEDFSVVNTMARNKPAEKMILHSIAQLHCRGAPVNWKNQMKGAWSTELQTTTWSHKDVWRTIETGPLSIVTTHDVEKHTLLGQRTAIAGESTVLYTTRIDDQTKPFPGSHPLHGSEIVPAAALVNTFLHATGAKSLTNIVLRVPVAISQPRDMQVVVNPGNVKICSRLVQEGAEQDDAPWLTHTTSQWALEHHETQPLQRLDVEAIQARIDTKLANNFSIDYLDKVGVSAMGFPWAITEHVGNLKEMIARVDVAPDAPAGSALPWDAHSWAPIFDAATSVGSTIFMDKPRLRMPAQIERVTVYSDEPPPKIGWLYVEETTDTALAVNVSILGEDGALLAKFESMRFSEIEGTIGVSGSVESLVHQLAWPPATYSEQRLEIQNVVLVSGDPALAEKYTTSLDSRVQSVTLLTSAGQLSTQNTSDVVGKKDTVIVYVPGHISAMEPLQTAAESYIMELLDIVKFVVNSGLSTKVFVLTDRVSSSESSLALAQSPLHGLTRIIASEHPEIWGGLIDLEAPIFPLETMKYVRDADNIRMIDGIPRVARLRSLPRENLFPSVEQRGINIRPEGTYLVTGGLGALGLEVADFLVEQGARRLMLVSRRALPPRSEWSAAISSSSSSASTIKRIQALESAGAVVYPLAVDISSSSAVVDLKAAIAQAQLPPILGVVHGAGVLEDGLVMETTASSFQRVLAPKVSGTLTLHSAFPVGTLDFMMLFSSCGQLFGFPGQASYASGNAFLDSMATYRRGQGDNTMAVQWTSWRGLGMAASTDFINAELASKGITDVTRDEAFRAWLHIANYDMDHAVVLRSLALEADEPLPSPMLADIAPRKQAAVSSGSAAPAASGKEIPTGIPERKAYFDERIRECVAKVLHLGNSDEVDSKAPLADLGVDSVMTVSLRSQLQKNLGVKVPPTLTWSCPTVSHLVGWFVEKTGN</sequence>
<dbReference type="InterPro" id="IPR014030">
    <property type="entry name" value="Ketoacyl_synth_N"/>
</dbReference>
<dbReference type="InterPro" id="IPR009081">
    <property type="entry name" value="PP-bd_ACP"/>
</dbReference>
<dbReference type="InterPro" id="IPR042104">
    <property type="entry name" value="PKS_dehydratase_sf"/>
</dbReference>
<keyword evidence="4" id="KW-0511">Multifunctional enzyme</keyword>
<dbReference type="Pfam" id="PF08659">
    <property type="entry name" value="KR"/>
    <property type="match status" value="1"/>
</dbReference>
<evidence type="ECO:0000256" key="5">
    <source>
        <dbReference type="ARBA" id="ARBA00038879"/>
    </source>
</evidence>
<dbReference type="InterPro" id="IPR050091">
    <property type="entry name" value="PKS_NRPS_Biosynth_Enz"/>
</dbReference>
<dbReference type="PROSITE" id="PS52004">
    <property type="entry name" value="KS3_2"/>
    <property type="match status" value="1"/>
</dbReference>
<dbReference type="SMART" id="SM00822">
    <property type="entry name" value="PKS_KR"/>
    <property type="match status" value="1"/>
</dbReference>
<dbReference type="Pfam" id="PF02801">
    <property type="entry name" value="Ketoacyl-synt_C"/>
    <property type="match status" value="1"/>
</dbReference>
<protein>
    <recommendedName>
        <fullName evidence="5">6-methylsalicylic acid synthase</fullName>
        <ecNumber evidence="5">2.3.1.165</ecNumber>
    </recommendedName>
</protein>
<dbReference type="OrthoDB" id="5334845at2759"/>
<feature type="active site" description="Proton donor; for dehydratase activity" evidence="6">
    <location>
        <position position="1092"/>
    </location>
</feature>
<dbReference type="GO" id="GO:0050641">
    <property type="term" value="F:6-methylsalicylic acid synthase activity"/>
    <property type="evidence" value="ECO:0007669"/>
    <property type="project" value="UniProtKB-EC"/>
</dbReference>
<name>A0A6A6XFK6_9PLEO</name>
<keyword evidence="11" id="KW-1185">Reference proteome</keyword>
<dbReference type="Proteomes" id="UP000799757">
    <property type="component" value="Unassembled WGS sequence"/>
</dbReference>
<keyword evidence="2" id="KW-0597">Phosphoprotein</keyword>
<evidence type="ECO:0000256" key="3">
    <source>
        <dbReference type="ARBA" id="ARBA00022679"/>
    </source>
</evidence>
<dbReference type="EMBL" id="MU001869">
    <property type="protein sequence ID" value="KAF2795101.1"/>
    <property type="molecule type" value="Genomic_DNA"/>
</dbReference>
<feature type="region of interest" description="C-terminal hotdog fold" evidence="6">
    <location>
        <begin position="1028"/>
        <end position="1172"/>
    </location>
</feature>
<dbReference type="InterPro" id="IPR018201">
    <property type="entry name" value="Ketoacyl_synth_AS"/>
</dbReference>
<dbReference type="PROSITE" id="PS52019">
    <property type="entry name" value="PKS_MFAS_DH"/>
    <property type="match status" value="1"/>
</dbReference>
<dbReference type="Gene3D" id="3.10.129.110">
    <property type="entry name" value="Polyketide synthase dehydratase"/>
    <property type="match status" value="1"/>
</dbReference>
<evidence type="ECO:0000313" key="11">
    <source>
        <dbReference type="Proteomes" id="UP000799757"/>
    </source>
</evidence>
<dbReference type="GO" id="GO:0044550">
    <property type="term" value="P:secondary metabolite biosynthetic process"/>
    <property type="evidence" value="ECO:0007669"/>
    <property type="project" value="TreeGrafter"/>
</dbReference>
<dbReference type="GO" id="GO:0004315">
    <property type="term" value="F:3-oxoacyl-[acyl-carrier-protein] synthase activity"/>
    <property type="evidence" value="ECO:0007669"/>
    <property type="project" value="InterPro"/>
</dbReference>
<dbReference type="SMART" id="SM00826">
    <property type="entry name" value="PKS_DH"/>
    <property type="match status" value="1"/>
</dbReference>
<feature type="domain" description="Carrier" evidence="7">
    <location>
        <begin position="1674"/>
        <end position="1749"/>
    </location>
</feature>
<dbReference type="Pfam" id="PF00550">
    <property type="entry name" value="PP-binding"/>
    <property type="match status" value="1"/>
</dbReference>
<dbReference type="PANTHER" id="PTHR43775">
    <property type="entry name" value="FATTY ACID SYNTHASE"/>
    <property type="match status" value="1"/>
</dbReference>
<dbReference type="Gene3D" id="3.40.366.10">
    <property type="entry name" value="Malonyl-Coenzyme A Acyl Carrier Protein, domain 2"/>
    <property type="match status" value="1"/>
</dbReference>
<dbReference type="GO" id="GO:0031177">
    <property type="term" value="F:phosphopantetheine binding"/>
    <property type="evidence" value="ECO:0007669"/>
    <property type="project" value="InterPro"/>
</dbReference>
<dbReference type="SUPFAM" id="SSF51735">
    <property type="entry name" value="NAD(P)-binding Rossmann-fold domains"/>
    <property type="match status" value="2"/>
</dbReference>
<evidence type="ECO:0000313" key="10">
    <source>
        <dbReference type="EMBL" id="KAF2795101.1"/>
    </source>
</evidence>
<dbReference type="InterPro" id="IPR049900">
    <property type="entry name" value="PKS_mFAS_DH"/>
</dbReference>
<feature type="region of interest" description="N-terminal hotdog fold" evidence="6">
    <location>
        <begin position="895"/>
        <end position="1012"/>
    </location>
</feature>
<evidence type="ECO:0000259" key="9">
    <source>
        <dbReference type="PROSITE" id="PS52019"/>
    </source>
</evidence>
<dbReference type="PANTHER" id="PTHR43775:SF22">
    <property type="entry name" value="SYNTHASE, PUTATIVE (JCVI)-RELATED"/>
    <property type="match status" value="1"/>
</dbReference>
<dbReference type="Gene3D" id="3.40.47.10">
    <property type="match status" value="1"/>
</dbReference>
<reference evidence="10" key="1">
    <citation type="journal article" date="2020" name="Stud. Mycol.">
        <title>101 Dothideomycetes genomes: a test case for predicting lifestyles and emergence of pathogens.</title>
        <authorList>
            <person name="Haridas S."/>
            <person name="Albert R."/>
            <person name="Binder M."/>
            <person name="Bloem J."/>
            <person name="Labutti K."/>
            <person name="Salamov A."/>
            <person name="Andreopoulos B."/>
            <person name="Baker S."/>
            <person name="Barry K."/>
            <person name="Bills G."/>
            <person name="Bluhm B."/>
            <person name="Cannon C."/>
            <person name="Castanera R."/>
            <person name="Culley D."/>
            <person name="Daum C."/>
            <person name="Ezra D."/>
            <person name="Gonzalez J."/>
            <person name="Henrissat B."/>
            <person name="Kuo A."/>
            <person name="Liang C."/>
            <person name="Lipzen A."/>
            <person name="Lutzoni F."/>
            <person name="Magnuson J."/>
            <person name="Mondo S."/>
            <person name="Nolan M."/>
            <person name="Ohm R."/>
            <person name="Pangilinan J."/>
            <person name="Park H.-J."/>
            <person name="Ramirez L."/>
            <person name="Alfaro M."/>
            <person name="Sun H."/>
            <person name="Tritt A."/>
            <person name="Yoshinaga Y."/>
            <person name="Zwiers L.-H."/>
            <person name="Turgeon B."/>
            <person name="Goodwin S."/>
            <person name="Spatafora J."/>
            <person name="Crous P."/>
            <person name="Grigoriev I."/>
        </authorList>
    </citation>
    <scope>NUCLEOTIDE SEQUENCE</scope>
    <source>
        <strain evidence="10">CBS 109.77</strain>
    </source>
</reference>
<evidence type="ECO:0000256" key="4">
    <source>
        <dbReference type="ARBA" id="ARBA00023268"/>
    </source>
</evidence>